<protein>
    <recommendedName>
        <fullName evidence="3">Glycoside hydrolase family 42 N-terminal domain-containing protein</fullName>
    </recommendedName>
</protein>
<sequence>MSLPITDLPVFAYRPPYGKHLFDDMPALAAARDAGIDIVCLSPMNTANSLGDPYSPYPTIWKWFDTYDFAVLEQQINDILAVNPRARFITVVDLNSPHWLARRLSLDSFYEVSNCSLSKEWKNATTDYLKAFLDYCEKHHAERMLGYVIACGRTLEWIENYNCAAGTLKTAFYPQWCQQQQLDLLPIPRTDEIKKPAHGWIYDPASEKHISQWLYYVNYLTADLAIHFIRCAREHVRPEARIGLFYGHIHHVHPSGQMDCERVIKAAPPDFFIGAACNSNPAMGSSSGYICTLKMCQRYGIGFMHECDRITSTGNLQINEHIALSGGIWVKTENSTEDCAMIRRETALCIINRFSIWWFNIWGHAYDSDAAKAALKNAGQVWNRYMPQSTGSTAQTLLVFDPENNYHINASTPNLQHLSWKFRQELYTYGVPFDTAAWTDLADMDLSQYRLILFQNPACLDDQRLAFLRNKVLRDGRVVVWLCPPGTIFNGQYRPDMAEAISGNASSSDKCAISTLADAVSVSCYDSRTLGCDQFRELAAMAKVHLYADKNNAVMASREFLMVHRKDPGQARITLPVAANTITEVFTGRHIATNSAVFTDTFSGPDTRLYHLAQD</sequence>
<evidence type="ECO:0008006" key="3">
    <source>
        <dbReference type="Google" id="ProtNLM"/>
    </source>
</evidence>
<accession>A0AAE4AMP9</accession>
<comment type="caution">
    <text evidence="1">The sequence shown here is derived from an EMBL/GenBank/DDBJ whole genome shotgun (WGS) entry which is preliminary data.</text>
</comment>
<evidence type="ECO:0000313" key="1">
    <source>
        <dbReference type="EMBL" id="MDQ0288625.1"/>
    </source>
</evidence>
<gene>
    <name evidence="1" type="ORF">J3R75_000732</name>
</gene>
<dbReference type="EMBL" id="JAUSVL010000001">
    <property type="protein sequence ID" value="MDQ0288625.1"/>
    <property type="molecule type" value="Genomic_DNA"/>
</dbReference>
<keyword evidence="2" id="KW-1185">Reference proteome</keyword>
<name>A0AAE4AMP9_9BACT</name>
<dbReference type="Proteomes" id="UP001238163">
    <property type="component" value="Unassembled WGS sequence"/>
</dbReference>
<dbReference type="CDD" id="cd03143">
    <property type="entry name" value="A4_beta-galactosidase_middle_domain"/>
    <property type="match status" value="1"/>
</dbReference>
<proteinExistence type="predicted"/>
<organism evidence="1 2">
    <name type="scientific">Oligosphaera ethanolica</name>
    <dbReference type="NCBI Taxonomy" id="760260"/>
    <lineage>
        <taxon>Bacteria</taxon>
        <taxon>Pseudomonadati</taxon>
        <taxon>Lentisphaerota</taxon>
        <taxon>Oligosphaeria</taxon>
        <taxon>Oligosphaerales</taxon>
        <taxon>Oligosphaeraceae</taxon>
        <taxon>Oligosphaera</taxon>
    </lineage>
</organism>
<dbReference type="AlphaFoldDB" id="A0AAE4AMP9"/>
<reference evidence="1" key="1">
    <citation type="submission" date="2023-07" db="EMBL/GenBank/DDBJ databases">
        <title>Genomic Encyclopedia of Type Strains, Phase IV (KMG-IV): sequencing the most valuable type-strain genomes for metagenomic binning, comparative biology and taxonomic classification.</title>
        <authorList>
            <person name="Goeker M."/>
        </authorList>
    </citation>
    <scope>NUCLEOTIDE SEQUENCE</scope>
    <source>
        <strain evidence="1">DSM 24202</strain>
    </source>
</reference>
<evidence type="ECO:0000313" key="2">
    <source>
        <dbReference type="Proteomes" id="UP001238163"/>
    </source>
</evidence>
<dbReference type="RefSeq" id="WP_307259960.1">
    <property type="nucleotide sequence ID" value="NZ_JAUSVL010000001.1"/>
</dbReference>